<evidence type="ECO:0000256" key="1">
    <source>
        <dbReference type="SAM" id="MobiDB-lite"/>
    </source>
</evidence>
<keyword evidence="2" id="KW-0812">Transmembrane</keyword>
<dbReference type="PANTHER" id="PTHR31170">
    <property type="entry name" value="BNAC04G53230D PROTEIN"/>
    <property type="match status" value="1"/>
</dbReference>
<gene>
    <name evidence="3" type="ORF">EUGRSUZ_B03887</name>
</gene>
<keyword evidence="2" id="KW-0472">Membrane</keyword>
<feature type="transmembrane region" description="Helical" evidence="2">
    <location>
        <begin position="422"/>
        <end position="449"/>
    </location>
</feature>
<sequence length="454" mass="52506">MSRESNHHINQSAQRGSQPHHAVDISNLLLKLKRKTEEMPRQLNRSAGRNSCCIFRVPRSLAEINKKAYQPRILSIGPYHHGEEEFSMIEEHKGQFLHSLLTRIEESGIGYVELVKAIAPMENQIRESYSETLVISSQDLIQMMILDGSFIVELFCRAVRLVNLHTDDPILSIPWMLPFLTRDLLALENQIPFSVLKCIFELAIRSSKISSCSLAEVAMKFFNRMDDREIDVLGRYYSKEGKHLLDLFRLSYIPEARQKLSRPRKFLCLNQPAKKLDMAGVKFKPRNSSSFLDIKFRNISGTLEIPILKLDDFLSSLLLNFVAFEQCYHHCTKHITTYATFMGRLMNTPADAGFLSDRKILENYLGGDEEVARFFSIIGKDVAFDIENSYMSEVFECVNRYYQNGWHVRWAGFKHTYFNTPWSFMSAMAALILLILTMVQSFFAVYAYFYPPHN</sequence>
<dbReference type="EMBL" id="KK198754">
    <property type="protein sequence ID" value="KCW87409.1"/>
    <property type="molecule type" value="Genomic_DNA"/>
</dbReference>
<dbReference type="eggNOG" id="ENOG502QQDR">
    <property type="taxonomic scope" value="Eukaryota"/>
</dbReference>
<reference evidence="3" key="1">
    <citation type="submission" date="2013-07" db="EMBL/GenBank/DDBJ databases">
        <title>The genome of Eucalyptus grandis.</title>
        <authorList>
            <person name="Schmutz J."/>
            <person name="Hayes R."/>
            <person name="Myburg A."/>
            <person name="Tuskan G."/>
            <person name="Grattapaglia D."/>
            <person name="Rokhsar D.S."/>
        </authorList>
    </citation>
    <scope>NUCLEOTIDE SEQUENCE</scope>
    <source>
        <tissue evidence="3">Leaf extractions</tissue>
    </source>
</reference>
<dbReference type="FunCoup" id="A0A059DAA0">
    <property type="interactions" value="75"/>
</dbReference>
<name>A0A059DAA0_EUCGR</name>
<protein>
    <submittedName>
        <fullName evidence="3">Uncharacterized protein</fullName>
    </submittedName>
</protein>
<dbReference type="OMA" id="MIQEHKQ"/>
<keyword evidence="2" id="KW-1133">Transmembrane helix</keyword>
<dbReference type="InParanoid" id="A0A059DAA0"/>
<feature type="compositionally biased region" description="Polar residues" evidence="1">
    <location>
        <begin position="8"/>
        <end position="17"/>
    </location>
</feature>
<dbReference type="InterPro" id="IPR004158">
    <property type="entry name" value="DUF247_pln"/>
</dbReference>
<dbReference type="PANTHER" id="PTHR31170:SF21">
    <property type="match status" value="1"/>
</dbReference>
<dbReference type="STRING" id="71139.A0A059DAA0"/>
<evidence type="ECO:0000313" key="3">
    <source>
        <dbReference type="EMBL" id="KCW87409.1"/>
    </source>
</evidence>
<evidence type="ECO:0000256" key="2">
    <source>
        <dbReference type="SAM" id="Phobius"/>
    </source>
</evidence>
<accession>A0A059DAA0</accession>
<feature type="region of interest" description="Disordered" evidence="1">
    <location>
        <begin position="1"/>
        <end position="20"/>
    </location>
</feature>
<dbReference type="Gramene" id="KCW87409">
    <property type="protein sequence ID" value="KCW87409"/>
    <property type="gene ID" value="EUGRSUZ_B03887"/>
</dbReference>
<dbReference type="OrthoDB" id="1589813at2759"/>
<proteinExistence type="predicted"/>
<dbReference type="KEGG" id="egr:104435728"/>
<organism evidence="3">
    <name type="scientific">Eucalyptus grandis</name>
    <name type="common">Flooded gum</name>
    <dbReference type="NCBI Taxonomy" id="71139"/>
    <lineage>
        <taxon>Eukaryota</taxon>
        <taxon>Viridiplantae</taxon>
        <taxon>Streptophyta</taxon>
        <taxon>Embryophyta</taxon>
        <taxon>Tracheophyta</taxon>
        <taxon>Spermatophyta</taxon>
        <taxon>Magnoliopsida</taxon>
        <taxon>eudicotyledons</taxon>
        <taxon>Gunneridae</taxon>
        <taxon>Pentapetalae</taxon>
        <taxon>rosids</taxon>
        <taxon>malvids</taxon>
        <taxon>Myrtales</taxon>
        <taxon>Myrtaceae</taxon>
        <taxon>Myrtoideae</taxon>
        <taxon>Eucalypteae</taxon>
        <taxon>Eucalyptus</taxon>
    </lineage>
</organism>
<dbReference type="Pfam" id="PF03140">
    <property type="entry name" value="DUF247"/>
    <property type="match status" value="1"/>
</dbReference>
<dbReference type="AlphaFoldDB" id="A0A059DAA0"/>